<feature type="domain" description="PPE family C-terminal" evidence="2">
    <location>
        <begin position="12"/>
        <end position="56"/>
    </location>
</feature>
<gene>
    <name evidence="3" type="ORF">BZL29_0077</name>
</gene>
<comment type="caution">
    <text evidence="3">The sequence shown here is derived from an EMBL/GenBank/DDBJ whole genome shotgun (WGS) entry which is preliminary data.</text>
</comment>
<evidence type="ECO:0000256" key="1">
    <source>
        <dbReference type="SAM" id="MobiDB-lite"/>
    </source>
</evidence>
<sequence>MATPTSTSMFVSDVIEPADLGSSGNVVGGMPMAGSSRGSAGAGPRYGFRPTVVTRPPSAG</sequence>
<dbReference type="Pfam" id="PF12484">
    <property type="entry name" value="PPE-SVP"/>
    <property type="match status" value="1"/>
</dbReference>
<evidence type="ECO:0000313" key="3">
    <source>
        <dbReference type="EMBL" id="OOK83993.1"/>
    </source>
</evidence>
<accession>A0A1V3XXN4</accession>
<dbReference type="AlphaFoldDB" id="A0A1V3XXN4"/>
<evidence type="ECO:0000313" key="4">
    <source>
        <dbReference type="Proteomes" id="UP000188532"/>
    </source>
</evidence>
<reference evidence="3 4" key="1">
    <citation type="submission" date="2017-02" db="EMBL/GenBank/DDBJ databases">
        <title>Complete genome sequences of Mycobacterium kansasii strains isolated from rhesus macaques.</title>
        <authorList>
            <person name="Panda A."/>
            <person name="Nagaraj S."/>
            <person name="Zhao X."/>
            <person name="Tettelin H."/>
            <person name="Detolla L.J."/>
        </authorList>
    </citation>
    <scope>NUCLEOTIDE SEQUENCE [LARGE SCALE GENOMIC DNA]</scope>
    <source>
        <strain evidence="3 4">11-3469</strain>
    </source>
</reference>
<proteinExistence type="predicted"/>
<feature type="compositionally biased region" description="Low complexity" evidence="1">
    <location>
        <begin position="28"/>
        <end position="45"/>
    </location>
</feature>
<dbReference type="InterPro" id="IPR022171">
    <property type="entry name" value="PPE_C"/>
</dbReference>
<name>A0A1V3XXN4_MYCKA</name>
<feature type="region of interest" description="Disordered" evidence="1">
    <location>
        <begin position="18"/>
        <end position="60"/>
    </location>
</feature>
<dbReference type="EMBL" id="MVBN01000001">
    <property type="protein sequence ID" value="OOK83993.1"/>
    <property type="molecule type" value="Genomic_DNA"/>
</dbReference>
<dbReference type="Proteomes" id="UP000188532">
    <property type="component" value="Unassembled WGS sequence"/>
</dbReference>
<protein>
    <submittedName>
        <fullName evidence="3">Polymorphic PE/PPE s C terminal family protein</fullName>
    </submittedName>
</protein>
<organism evidence="3 4">
    <name type="scientific">Mycobacterium kansasii</name>
    <dbReference type="NCBI Taxonomy" id="1768"/>
    <lineage>
        <taxon>Bacteria</taxon>
        <taxon>Bacillati</taxon>
        <taxon>Actinomycetota</taxon>
        <taxon>Actinomycetes</taxon>
        <taxon>Mycobacteriales</taxon>
        <taxon>Mycobacteriaceae</taxon>
        <taxon>Mycobacterium</taxon>
    </lineage>
</organism>
<evidence type="ECO:0000259" key="2">
    <source>
        <dbReference type="Pfam" id="PF12484"/>
    </source>
</evidence>